<dbReference type="AlphaFoldDB" id="H9M879"/>
<accession>H9M879</accession>
<dbReference type="GeneID" id="12354412"/>
<evidence type="ECO:0000313" key="2">
    <source>
        <dbReference type="EMBL" id="AEV55786.1"/>
    </source>
</evidence>
<organism evidence="2">
    <name type="scientific">Phlegmariurus squarrosus</name>
    <name type="common">Rock tassel fern</name>
    <name type="synonym">Lycopodium squarrosum</name>
    <dbReference type="NCBI Taxonomy" id="73615"/>
    <lineage>
        <taxon>Eukaryota</taxon>
        <taxon>Viridiplantae</taxon>
        <taxon>Streptophyta</taxon>
        <taxon>Embryophyta</taxon>
        <taxon>Tracheophyta</taxon>
        <taxon>Lycopodiopsida</taxon>
        <taxon>Lycopodiales</taxon>
        <taxon>Lycopodiaceae</taxon>
        <taxon>Huperzioideae</taxon>
        <taxon>Phlegmariurus</taxon>
    </lineage>
</organism>
<evidence type="ECO:0000256" key="1">
    <source>
        <dbReference type="SAM" id="SignalP"/>
    </source>
</evidence>
<feature type="signal peptide" evidence="1">
    <location>
        <begin position="1"/>
        <end position="20"/>
    </location>
</feature>
<sequence length="125" mass="14631">MLFIKLFSFVLPFLLNICASRYCLPFRTEVHRVPRMENSGRRPLAKGFRSGSKQYLFSESRHWRCWSTATGQAAAKQLRTVKSWQHPQEQNNDSYYQYLPCIPGTRKQRLLRGDFISHMQAIGCS</sequence>
<protein>
    <recommendedName>
        <fullName evidence="3">Secreted protein</fullName>
    </recommendedName>
</protein>
<dbReference type="RefSeq" id="YP_006234344.1">
    <property type="nucleotide sequence ID" value="NC_017755.1"/>
</dbReference>
<reference evidence="2" key="1">
    <citation type="journal article" date="2012" name="PLoS ONE">
        <title>The Mitochondrial Genome of the Lycophyte Huperzia squarrosa: The Most Archaic Form in Vascular Plants.</title>
        <authorList>
            <person name="Liu Y."/>
            <person name="Wang B."/>
            <person name="Cui P."/>
            <person name="Li L."/>
            <person name="Xue J.Y."/>
            <person name="Yu J."/>
            <person name="Qiu Y.L."/>
        </authorList>
    </citation>
    <scope>NUCLEOTIDE SEQUENCE</scope>
</reference>
<feature type="chain" id="PRO_5003622713" description="Secreted protein" evidence="1">
    <location>
        <begin position="21"/>
        <end position="125"/>
    </location>
</feature>
<gene>
    <name evidence="2" type="primary">ORF125_5</name>
    <name evidence="2" type="ORF">HusqMp104</name>
</gene>
<proteinExistence type="predicted"/>
<evidence type="ECO:0008006" key="3">
    <source>
        <dbReference type="Google" id="ProtNLM"/>
    </source>
</evidence>
<keyword evidence="1" id="KW-0732">Signal</keyword>
<keyword evidence="2" id="KW-0496">Mitochondrion</keyword>
<name>H9M879_PHLSQ</name>
<dbReference type="EMBL" id="JQ002659">
    <property type="protein sequence ID" value="AEV55786.1"/>
    <property type="molecule type" value="Genomic_DNA"/>
</dbReference>
<geneLocation type="mitochondrion" evidence="2"/>